<dbReference type="PROSITE" id="PS50005">
    <property type="entry name" value="TPR"/>
    <property type="match status" value="1"/>
</dbReference>
<dbReference type="InterPro" id="IPR019734">
    <property type="entry name" value="TPR_rpt"/>
</dbReference>
<proteinExistence type="predicted"/>
<sequence>MATSTTKHKTNKGKPEIRNGLALAWLDDNVSQDPNAKDIFRPLFEQVFIFTDPGACLEVVESADSEKPCISVLVSGKYGQMLVPDRLQPLPQVKDIYVYCFDITKHNQWAQKCDKVRCVDSDLGKIFKYIQNDVHKIMKQQHQSMDDQPEHMEEQEQEQAEFVVIEPERFTFDNNFYDQLALDLLLKNSDDDGDDDDGAVDFKKYCETHMENENQDRTKEEIVYFQPNAPIGQWYKDGLCFLNLNSTNLTQLWTLRWFIRSFYRQLTEEHERFMNDKTTIKVDYGTWLTTDELNTMKFRIGESIIFTEFLKSYASRRNALDSIKNEKTEEKTNKVIFEINVEKNNHTVPYSEIQDDLVLFWFGSRHRIMKIEYVETQGAHPDSYWLIGLNLCATLDVHKSTKTLYGYYRKTLTDLKDLHYAFGRILIYKGLYYEAEKWLQTNNHYEDLAELAIRQNQLERANQYLQHLPEDSDDANLLRAYVYLLSSQDNIAKGRTLLMKIGSDATDKILRARISIALGFVNIIVSQQNEPALDYFSIGSEALCKILPDIHPDVAKSYIGIGYAHFAVKNIKEAEKYFQMALIIQKQSLPNMHPDIAKTRNGIAHCLSVQKQTVKKALEEFQQAYNILMHTFPQESKKHPEISLTVADIAKLRKGKELYPRTTLLDYI</sequence>
<dbReference type="SMART" id="SM00028">
    <property type="entry name" value="TPR"/>
    <property type="match status" value="1"/>
</dbReference>
<dbReference type="AlphaFoldDB" id="A0A816NLJ4"/>
<dbReference type="InterPro" id="IPR011990">
    <property type="entry name" value="TPR-like_helical_dom_sf"/>
</dbReference>
<feature type="repeat" description="TPR" evidence="1">
    <location>
        <begin position="555"/>
        <end position="588"/>
    </location>
</feature>
<organism evidence="2 3">
    <name type="scientific">Rotaria magnacalcarata</name>
    <dbReference type="NCBI Taxonomy" id="392030"/>
    <lineage>
        <taxon>Eukaryota</taxon>
        <taxon>Metazoa</taxon>
        <taxon>Spiralia</taxon>
        <taxon>Gnathifera</taxon>
        <taxon>Rotifera</taxon>
        <taxon>Eurotatoria</taxon>
        <taxon>Bdelloidea</taxon>
        <taxon>Philodinida</taxon>
        <taxon>Philodinidae</taxon>
        <taxon>Rotaria</taxon>
    </lineage>
</organism>
<protein>
    <submittedName>
        <fullName evidence="2">Uncharacterized protein</fullName>
    </submittedName>
</protein>
<name>A0A816NLJ4_9BILA</name>
<reference evidence="2" key="1">
    <citation type="submission" date="2021-02" db="EMBL/GenBank/DDBJ databases">
        <authorList>
            <person name="Nowell W R."/>
        </authorList>
    </citation>
    <scope>NUCLEOTIDE SEQUENCE</scope>
</reference>
<evidence type="ECO:0000313" key="2">
    <source>
        <dbReference type="EMBL" id="CAF2036633.1"/>
    </source>
</evidence>
<evidence type="ECO:0000256" key="1">
    <source>
        <dbReference type="PROSITE-ProRule" id="PRU00339"/>
    </source>
</evidence>
<evidence type="ECO:0000313" key="3">
    <source>
        <dbReference type="Proteomes" id="UP000663824"/>
    </source>
</evidence>
<dbReference type="EMBL" id="CAJNRE010004558">
    <property type="protein sequence ID" value="CAF2036633.1"/>
    <property type="molecule type" value="Genomic_DNA"/>
</dbReference>
<comment type="caution">
    <text evidence="2">The sequence shown here is derived from an EMBL/GenBank/DDBJ whole genome shotgun (WGS) entry which is preliminary data.</text>
</comment>
<accession>A0A816NLJ4</accession>
<keyword evidence="1" id="KW-0802">TPR repeat</keyword>
<gene>
    <name evidence="2" type="ORF">MBJ925_LOCUS10817</name>
</gene>
<dbReference type="Proteomes" id="UP000663824">
    <property type="component" value="Unassembled WGS sequence"/>
</dbReference>
<dbReference type="SUPFAM" id="SSF48452">
    <property type="entry name" value="TPR-like"/>
    <property type="match status" value="1"/>
</dbReference>
<dbReference type="Gene3D" id="1.25.40.10">
    <property type="entry name" value="Tetratricopeptide repeat domain"/>
    <property type="match status" value="1"/>
</dbReference>